<reference evidence="6" key="1">
    <citation type="submission" date="2022-10" db="EMBL/GenBank/DDBJ databases">
        <title>The WGS of Solirubrobacter ginsenosidimutans DSM 21036.</title>
        <authorList>
            <person name="Jiang Z."/>
        </authorList>
    </citation>
    <scope>NUCLEOTIDE SEQUENCE</scope>
    <source>
        <strain evidence="6">DSM 21036</strain>
    </source>
</reference>
<dbReference type="EMBL" id="JAPDOD010000037">
    <property type="protein sequence ID" value="MDA0164733.1"/>
    <property type="molecule type" value="Genomic_DNA"/>
</dbReference>
<evidence type="ECO:0000256" key="3">
    <source>
        <dbReference type="ARBA" id="ARBA00022741"/>
    </source>
</evidence>
<dbReference type="InterPro" id="IPR050683">
    <property type="entry name" value="Bact_Polysacc_Export_ATP-bd"/>
</dbReference>
<dbReference type="GO" id="GO:0016887">
    <property type="term" value="F:ATP hydrolysis activity"/>
    <property type="evidence" value="ECO:0007669"/>
    <property type="project" value="InterPro"/>
</dbReference>
<keyword evidence="2" id="KW-0813">Transport</keyword>
<dbReference type="Gene3D" id="3.40.50.300">
    <property type="entry name" value="P-loop containing nucleotide triphosphate hydrolases"/>
    <property type="match status" value="1"/>
</dbReference>
<evidence type="ECO:0000313" key="6">
    <source>
        <dbReference type="EMBL" id="MDA0164733.1"/>
    </source>
</evidence>
<dbReference type="Gene3D" id="2.70.50.60">
    <property type="entry name" value="abc- transporter (atp binding component) like domain"/>
    <property type="match status" value="1"/>
</dbReference>
<dbReference type="PROSITE" id="PS50893">
    <property type="entry name" value="ABC_TRANSPORTER_2"/>
    <property type="match status" value="1"/>
</dbReference>
<proteinExistence type="inferred from homology"/>
<keyword evidence="7" id="KW-1185">Reference proteome</keyword>
<evidence type="ECO:0000256" key="1">
    <source>
        <dbReference type="ARBA" id="ARBA00005417"/>
    </source>
</evidence>
<dbReference type="GO" id="GO:0005524">
    <property type="term" value="F:ATP binding"/>
    <property type="evidence" value="ECO:0007669"/>
    <property type="project" value="UniProtKB-KW"/>
</dbReference>
<feature type="domain" description="ABC transporter" evidence="5">
    <location>
        <begin position="27"/>
        <end position="250"/>
    </location>
</feature>
<sequence length="414" mass="45372">MNAAIPAVAVRGVSKTFELPQERVQTLKERALHPLRRTRTDTLHALRDVSVDVQRGEFFGIVGRNGSGKSTLLKCLAGIYKADRGNIYLDGRLSAFIELGVGFSMDLPARDNVIINATMLGLSPREARRRVDTVVDFAELGQFVDLKLKNYSSGMLVRLAFAVMIQVDADILLIDEVLAVGDAAFQQKCFDEFVRIREAGKTILLVTHDMGAVHRFCDRAMLLERGGLVAEGDPDDVGTRYLELNFSEAARNDAAKEQLGSTERIGDGTAEITDAWFEDEAGERTGTVPSGGRTTFVARVRFHRDTDDPLFGIVLQNDRKETVLAASNLWSNPASGRFAAGREAEYRVTFTNLLTPGRYQATPAVARQGGGIAWIDRRERMLSLLVSGLARTDAVVDLPYDVVIAPGTREGVPS</sequence>
<dbReference type="GO" id="GO:0140359">
    <property type="term" value="F:ABC-type transporter activity"/>
    <property type="evidence" value="ECO:0007669"/>
    <property type="project" value="InterPro"/>
</dbReference>
<comment type="similarity">
    <text evidence="1">Belongs to the ABC transporter superfamily.</text>
</comment>
<dbReference type="Pfam" id="PF00005">
    <property type="entry name" value="ABC_tran"/>
    <property type="match status" value="1"/>
</dbReference>
<dbReference type="PANTHER" id="PTHR46743:SF2">
    <property type="entry name" value="TEICHOIC ACIDS EXPORT ATP-BINDING PROTEIN TAGH"/>
    <property type="match status" value="1"/>
</dbReference>
<dbReference type="GO" id="GO:0016020">
    <property type="term" value="C:membrane"/>
    <property type="evidence" value="ECO:0007669"/>
    <property type="project" value="InterPro"/>
</dbReference>
<organism evidence="6 7">
    <name type="scientific">Solirubrobacter ginsenosidimutans</name>
    <dbReference type="NCBI Taxonomy" id="490573"/>
    <lineage>
        <taxon>Bacteria</taxon>
        <taxon>Bacillati</taxon>
        <taxon>Actinomycetota</taxon>
        <taxon>Thermoleophilia</taxon>
        <taxon>Solirubrobacterales</taxon>
        <taxon>Solirubrobacteraceae</taxon>
        <taxon>Solirubrobacter</taxon>
    </lineage>
</organism>
<dbReference type="PROSITE" id="PS00211">
    <property type="entry name" value="ABC_TRANSPORTER_1"/>
    <property type="match status" value="1"/>
</dbReference>
<dbReference type="InterPro" id="IPR003593">
    <property type="entry name" value="AAA+_ATPase"/>
</dbReference>
<protein>
    <submittedName>
        <fullName evidence="6">ABC transporter ATP-binding protein</fullName>
    </submittedName>
</protein>
<dbReference type="Pfam" id="PF14524">
    <property type="entry name" value="Wzt_C"/>
    <property type="match status" value="1"/>
</dbReference>
<accession>A0A9X3N0C0</accession>
<evidence type="ECO:0000256" key="2">
    <source>
        <dbReference type="ARBA" id="ARBA00022448"/>
    </source>
</evidence>
<dbReference type="SUPFAM" id="SSF52540">
    <property type="entry name" value="P-loop containing nucleoside triphosphate hydrolases"/>
    <property type="match status" value="1"/>
</dbReference>
<evidence type="ECO:0000313" key="7">
    <source>
        <dbReference type="Proteomes" id="UP001149140"/>
    </source>
</evidence>
<name>A0A9X3N0C0_9ACTN</name>
<dbReference type="CDD" id="cd10147">
    <property type="entry name" value="Wzt_C-like"/>
    <property type="match status" value="1"/>
</dbReference>
<dbReference type="Proteomes" id="UP001149140">
    <property type="component" value="Unassembled WGS sequence"/>
</dbReference>
<dbReference type="InterPro" id="IPR029439">
    <property type="entry name" value="Wzt_C"/>
</dbReference>
<dbReference type="SMART" id="SM00382">
    <property type="entry name" value="AAA"/>
    <property type="match status" value="1"/>
</dbReference>
<dbReference type="AlphaFoldDB" id="A0A9X3N0C0"/>
<evidence type="ECO:0000259" key="5">
    <source>
        <dbReference type="PROSITE" id="PS50893"/>
    </source>
</evidence>
<dbReference type="RefSeq" id="WP_270043983.1">
    <property type="nucleotide sequence ID" value="NZ_JAPDOD010000037.1"/>
</dbReference>
<keyword evidence="4 6" id="KW-0067">ATP-binding</keyword>
<dbReference type="InterPro" id="IPR017871">
    <property type="entry name" value="ABC_transporter-like_CS"/>
</dbReference>
<dbReference type="InterPro" id="IPR003439">
    <property type="entry name" value="ABC_transporter-like_ATP-bd"/>
</dbReference>
<dbReference type="InterPro" id="IPR027417">
    <property type="entry name" value="P-loop_NTPase"/>
</dbReference>
<gene>
    <name evidence="6" type="ORF">OM076_30980</name>
</gene>
<evidence type="ECO:0000256" key="4">
    <source>
        <dbReference type="ARBA" id="ARBA00022840"/>
    </source>
</evidence>
<dbReference type="InterPro" id="IPR015860">
    <property type="entry name" value="ABC_transpr_TagH-like"/>
</dbReference>
<dbReference type="PANTHER" id="PTHR46743">
    <property type="entry name" value="TEICHOIC ACIDS EXPORT ATP-BINDING PROTEIN TAGH"/>
    <property type="match status" value="1"/>
</dbReference>
<keyword evidence="3" id="KW-0547">Nucleotide-binding</keyword>
<dbReference type="CDD" id="cd03220">
    <property type="entry name" value="ABC_KpsT_Wzt"/>
    <property type="match status" value="1"/>
</dbReference>
<comment type="caution">
    <text evidence="6">The sequence shown here is derived from an EMBL/GenBank/DDBJ whole genome shotgun (WGS) entry which is preliminary data.</text>
</comment>